<dbReference type="InterPro" id="IPR015421">
    <property type="entry name" value="PyrdxlP-dep_Trfase_major"/>
</dbReference>
<reference evidence="7" key="2">
    <citation type="submission" date="2020-09" db="EMBL/GenBank/DDBJ databases">
        <authorList>
            <person name="Sun Q."/>
            <person name="Zhou Y."/>
        </authorList>
    </citation>
    <scope>NUCLEOTIDE SEQUENCE</scope>
    <source>
        <strain evidence="7">CGMCC 1.7086</strain>
    </source>
</reference>
<dbReference type="GO" id="GO:0043420">
    <property type="term" value="P:anthranilate metabolic process"/>
    <property type="evidence" value="ECO:0007669"/>
    <property type="project" value="TreeGrafter"/>
</dbReference>
<evidence type="ECO:0000256" key="1">
    <source>
        <dbReference type="ARBA" id="ARBA00022642"/>
    </source>
</evidence>
<keyword evidence="8" id="KW-1185">Reference proteome</keyword>
<dbReference type="Pfam" id="PF22580">
    <property type="entry name" value="KYNU_C"/>
    <property type="match status" value="1"/>
</dbReference>
<dbReference type="GO" id="GO:0097053">
    <property type="term" value="P:L-kynurenine catabolic process"/>
    <property type="evidence" value="ECO:0007669"/>
    <property type="project" value="UniProtKB-UniRule"/>
</dbReference>
<reference evidence="7" key="1">
    <citation type="journal article" date="2014" name="Int. J. Syst. Evol. Microbiol.">
        <title>Complete genome sequence of Corynebacterium casei LMG S-19264T (=DSM 44701T), isolated from a smear-ripened cheese.</title>
        <authorList>
            <consortium name="US DOE Joint Genome Institute (JGI-PGF)"/>
            <person name="Walter F."/>
            <person name="Albersmeier A."/>
            <person name="Kalinowski J."/>
            <person name="Ruckert C."/>
        </authorList>
    </citation>
    <scope>NUCLEOTIDE SEQUENCE</scope>
    <source>
        <strain evidence="7">CGMCC 1.7086</strain>
    </source>
</reference>
<dbReference type="Proteomes" id="UP000606935">
    <property type="component" value="Unassembled WGS sequence"/>
</dbReference>
<evidence type="ECO:0000256" key="6">
    <source>
        <dbReference type="PIRNR" id="PIRNR038800"/>
    </source>
</evidence>
<comment type="pathway">
    <text evidence="4 6">Amino-acid degradation; L-kynurenine degradation; L-alanine and anthranilate from L-kynurenine: step 1/1.</text>
</comment>
<evidence type="ECO:0000256" key="2">
    <source>
        <dbReference type="ARBA" id="ARBA00022801"/>
    </source>
</evidence>
<comment type="caution">
    <text evidence="7">The sequence shown here is derived from an EMBL/GenBank/DDBJ whole genome shotgun (WGS) entry which is preliminary data.</text>
</comment>
<evidence type="ECO:0000313" key="8">
    <source>
        <dbReference type="Proteomes" id="UP000606935"/>
    </source>
</evidence>
<dbReference type="EC" id="3.7.1.3" evidence="4 5"/>
<evidence type="ECO:0000313" key="7">
    <source>
        <dbReference type="EMBL" id="GGO65586.1"/>
    </source>
</evidence>
<dbReference type="AlphaFoldDB" id="A0A918DGF5"/>
<comment type="similarity">
    <text evidence="4 6">Belongs to the kynureninase family.</text>
</comment>
<comment type="catalytic activity">
    <reaction evidence="6">
        <text>3-hydroxy-L-kynurenine + H2O = 3-hydroxyanthranilate + L-alanine + H(+)</text>
        <dbReference type="Rhea" id="RHEA:25143"/>
        <dbReference type="ChEBI" id="CHEBI:15377"/>
        <dbReference type="ChEBI" id="CHEBI:15378"/>
        <dbReference type="ChEBI" id="CHEBI:36559"/>
        <dbReference type="ChEBI" id="CHEBI:57972"/>
        <dbReference type="ChEBI" id="CHEBI:58125"/>
        <dbReference type="EC" id="3.7.1.3"/>
    </reaction>
</comment>
<keyword evidence="2 4" id="KW-0378">Hydrolase</keyword>
<sequence>MTYTKAFFEQLDKQDPLASFQAKFALNAGEIYLDGNSLGARPKAALARAQQVVEQEWGQDLIRSWNKHQWFELPYRIGNKIASLIGAQDGEVVCTDATGLNLYKAVSTALQLNPSRKVVLMEGSNFPTNNYMVQGLLSQLGDDYQVRFVEEAQLLEQIDEQVAVVCLTQVHYKTGRVLDMQAITEYAQQKGCLVVWDLCHSAGALPVDLNGANADLAVGCTYKYLNGGPGSPAFIFVAKRHHNRAQQPLSGWWGHSAPFDFKRDYQPGFGISQMLSGTQAILSLTVAEVGIDLMCAADMQALRKKSQALTRYFIELLDQECGQYGFELVSPRDDEKRGSQVALSHAQGYPIMQALIDAGVIGDFRAPDILRFGFAPLYNSYVDIWEAVQRFKSIMDNEHWREAQFNQRHAVT</sequence>
<dbReference type="SUPFAM" id="SSF53383">
    <property type="entry name" value="PLP-dependent transferases"/>
    <property type="match status" value="1"/>
</dbReference>
<dbReference type="EMBL" id="BMLS01000001">
    <property type="protein sequence ID" value="GGO65586.1"/>
    <property type="molecule type" value="Genomic_DNA"/>
</dbReference>
<keyword evidence="1 4" id="KW-0662">Pyridine nucleotide biosynthesis</keyword>
<dbReference type="GO" id="GO:0019441">
    <property type="term" value="P:L-tryptophan catabolic process to kynurenine"/>
    <property type="evidence" value="ECO:0007669"/>
    <property type="project" value="TreeGrafter"/>
</dbReference>
<feature type="binding site" evidence="4">
    <location>
        <position position="98"/>
    </location>
    <ligand>
        <name>pyridoxal 5'-phosphate</name>
        <dbReference type="ChEBI" id="CHEBI:597326"/>
    </ligand>
</feature>
<feature type="binding site" evidence="4">
    <location>
        <position position="168"/>
    </location>
    <ligand>
        <name>pyridoxal 5'-phosphate</name>
        <dbReference type="ChEBI" id="CHEBI:597326"/>
    </ligand>
</feature>
<dbReference type="HAMAP" id="MF_01970">
    <property type="entry name" value="Kynureninase"/>
    <property type="match status" value="1"/>
</dbReference>
<gene>
    <name evidence="4 7" type="primary">kynU</name>
    <name evidence="7" type="ORF">GCM10010982_07740</name>
</gene>
<evidence type="ECO:0000256" key="5">
    <source>
        <dbReference type="NCBIfam" id="TIGR01814"/>
    </source>
</evidence>
<dbReference type="GO" id="GO:0030429">
    <property type="term" value="F:kynureninase activity"/>
    <property type="evidence" value="ECO:0007669"/>
    <property type="project" value="UniProtKB-UniRule"/>
</dbReference>
<proteinExistence type="inferred from homology"/>
<dbReference type="InterPro" id="IPR010111">
    <property type="entry name" value="Kynureninase"/>
</dbReference>
<organism evidence="7 8">
    <name type="scientific">Bowmanella pacifica</name>
    <dbReference type="NCBI Taxonomy" id="502051"/>
    <lineage>
        <taxon>Bacteria</taxon>
        <taxon>Pseudomonadati</taxon>
        <taxon>Pseudomonadota</taxon>
        <taxon>Gammaproteobacteria</taxon>
        <taxon>Alteromonadales</taxon>
        <taxon>Alteromonadaceae</taxon>
        <taxon>Bowmanella</taxon>
    </lineage>
</organism>
<dbReference type="PIRSF" id="PIRSF038800">
    <property type="entry name" value="KYNU"/>
    <property type="match status" value="1"/>
</dbReference>
<feature type="modified residue" description="N6-(pyridoxal phosphate)lysine" evidence="4">
    <location>
        <position position="223"/>
    </location>
</feature>
<comment type="caution">
    <text evidence="4">Lacks conserved residue(s) required for the propagation of feature annotation.</text>
</comment>
<dbReference type="InterPro" id="IPR015424">
    <property type="entry name" value="PyrdxlP-dep_Trfase"/>
</dbReference>
<evidence type="ECO:0000256" key="4">
    <source>
        <dbReference type="HAMAP-Rule" id="MF_01970"/>
    </source>
</evidence>
<feature type="binding site" evidence="4">
    <location>
        <position position="252"/>
    </location>
    <ligand>
        <name>pyridoxal 5'-phosphate</name>
        <dbReference type="ChEBI" id="CHEBI:597326"/>
    </ligand>
</feature>
<feature type="binding site" evidence="4">
    <location>
        <position position="197"/>
    </location>
    <ligand>
        <name>pyridoxal 5'-phosphate</name>
        <dbReference type="ChEBI" id="CHEBI:597326"/>
    </ligand>
</feature>
<dbReference type="Gene3D" id="3.40.640.10">
    <property type="entry name" value="Type I PLP-dependent aspartate aminotransferase-like (Major domain)"/>
    <property type="match status" value="1"/>
</dbReference>
<dbReference type="PANTHER" id="PTHR14084">
    <property type="entry name" value="KYNURENINASE"/>
    <property type="match status" value="1"/>
</dbReference>
<comment type="subunit">
    <text evidence="4 6">Homodimer.</text>
</comment>
<comment type="function">
    <text evidence="4 6">Catalyzes the cleavage of L-kynurenine (L-Kyn) and L-3-hydroxykynurenine (L-3OHKyn) into anthranilic acid (AA) and 3-hydroxyanthranilic acid (3-OHAA), respectively.</text>
</comment>
<comment type="pathway">
    <text evidence="4 6">Cofactor biosynthesis; NAD(+) biosynthesis; quinolinate from L-kynurenine: step 2/3.</text>
</comment>
<keyword evidence="3 4" id="KW-0663">Pyridoxal phosphate</keyword>
<dbReference type="GO" id="GO:0005737">
    <property type="term" value="C:cytoplasm"/>
    <property type="evidence" value="ECO:0007669"/>
    <property type="project" value="UniProtKB-UniRule"/>
</dbReference>
<comment type="catalytic activity">
    <reaction evidence="4 6">
        <text>L-kynurenine + H2O = anthranilate + L-alanine + H(+)</text>
        <dbReference type="Rhea" id="RHEA:16813"/>
        <dbReference type="ChEBI" id="CHEBI:15377"/>
        <dbReference type="ChEBI" id="CHEBI:15378"/>
        <dbReference type="ChEBI" id="CHEBI:16567"/>
        <dbReference type="ChEBI" id="CHEBI:57959"/>
        <dbReference type="ChEBI" id="CHEBI:57972"/>
        <dbReference type="EC" id="3.7.1.3"/>
    </reaction>
</comment>
<dbReference type="GO" id="GO:0009435">
    <property type="term" value="P:NAD+ biosynthetic process"/>
    <property type="evidence" value="ECO:0007669"/>
    <property type="project" value="UniProtKB-UniRule"/>
</dbReference>
<dbReference type="RefSeq" id="WP_188690549.1">
    <property type="nucleotide sequence ID" value="NZ_BMLS01000001.1"/>
</dbReference>
<accession>A0A918DGF5</accession>
<feature type="binding site" evidence="4">
    <location>
        <position position="200"/>
    </location>
    <ligand>
        <name>pyridoxal 5'-phosphate</name>
        <dbReference type="ChEBI" id="CHEBI:597326"/>
    </ligand>
</feature>
<feature type="binding site" evidence="4">
    <location>
        <position position="222"/>
    </location>
    <ligand>
        <name>pyridoxal 5'-phosphate</name>
        <dbReference type="ChEBI" id="CHEBI:597326"/>
    </ligand>
</feature>
<name>A0A918DGF5_9ALTE</name>
<dbReference type="NCBIfam" id="TIGR01814">
    <property type="entry name" value="kynureninase"/>
    <property type="match status" value="1"/>
</dbReference>
<feature type="binding site" evidence="4">
    <location>
        <position position="278"/>
    </location>
    <ligand>
        <name>pyridoxal 5'-phosphate</name>
        <dbReference type="ChEBI" id="CHEBI:597326"/>
    </ligand>
</feature>
<dbReference type="Gene3D" id="3.90.1150.10">
    <property type="entry name" value="Aspartate Aminotransferase, domain 1"/>
    <property type="match status" value="1"/>
</dbReference>
<evidence type="ECO:0000256" key="3">
    <source>
        <dbReference type="ARBA" id="ARBA00022898"/>
    </source>
</evidence>
<protein>
    <recommendedName>
        <fullName evidence="4 5">Kynureninase</fullName>
        <ecNumber evidence="4 5">3.7.1.3</ecNumber>
    </recommendedName>
    <alternativeName>
        <fullName evidence="4">L-kynurenine hydrolase</fullName>
    </alternativeName>
</protein>
<dbReference type="PANTHER" id="PTHR14084:SF0">
    <property type="entry name" value="KYNURENINASE"/>
    <property type="match status" value="1"/>
</dbReference>
<comment type="cofactor">
    <cofactor evidence="4 6">
        <name>pyridoxal 5'-phosphate</name>
        <dbReference type="ChEBI" id="CHEBI:597326"/>
    </cofactor>
</comment>
<dbReference type="GO" id="GO:0030170">
    <property type="term" value="F:pyridoxal phosphate binding"/>
    <property type="evidence" value="ECO:0007669"/>
    <property type="project" value="UniProtKB-UniRule"/>
</dbReference>
<dbReference type="GO" id="GO:0019805">
    <property type="term" value="P:quinolinate biosynthetic process"/>
    <property type="evidence" value="ECO:0007669"/>
    <property type="project" value="UniProtKB-UniRule"/>
</dbReference>
<dbReference type="InterPro" id="IPR015422">
    <property type="entry name" value="PyrdxlP-dep_Trfase_small"/>
</dbReference>